<proteinExistence type="predicted"/>
<gene>
    <name evidence="2" type="ORF">LAZ67_19001952</name>
</gene>
<dbReference type="Gene3D" id="3.40.50.720">
    <property type="entry name" value="NAD(P)-binding Rossmann-like Domain"/>
    <property type="match status" value="1"/>
</dbReference>
<dbReference type="SUPFAM" id="SSF51735">
    <property type="entry name" value="NAD(P)-binding Rossmann-fold domains"/>
    <property type="match status" value="1"/>
</dbReference>
<feature type="domain" description="3-hydroxyacyl-CoA dehydrogenase NAD binding" evidence="1">
    <location>
        <begin position="88"/>
        <end position="144"/>
    </location>
</feature>
<protein>
    <submittedName>
        <fullName evidence="2">CRYL1</fullName>
    </submittedName>
</protein>
<organism evidence="2 3">
    <name type="scientific">Cordylochernes scorpioides</name>
    <dbReference type="NCBI Taxonomy" id="51811"/>
    <lineage>
        <taxon>Eukaryota</taxon>
        <taxon>Metazoa</taxon>
        <taxon>Ecdysozoa</taxon>
        <taxon>Arthropoda</taxon>
        <taxon>Chelicerata</taxon>
        <taxon>Arachnida</taxon>
        <taxon>Pseudoscorpiones</taxon>
        <taxon>Cheliferoidea</taxon>
        <taxon>Chernetidae</taxon>
        <taxon>Cordylochernes</taxon>
    </lineage>
</organism>
<dbReference type="EMBL" id="CP092881">
    <property type="protein sequence ID" value="UYV80848.1"/>
    <property type="molecule type" value="Genomic_DNA"/>
</dbReference>
<keyword evidence="3" id="KW-1185">Reference proteome</keyword>
<dbReference type="PANTHER" id="PTHR48075:SF1">
    <property type="entry name" value="LAMBDA-CRYSTALLIN HOMOLOG"/>
    <property type="match status" value="1"/>
</dbReference>
<sequence>MLFAWVGYPVYLYDVEETRIDVALAQISWELDKLEEEGSLRGTLSAAQQLAFIHKEPNLEACVRDAVYIQVPRAETIVDHIESPVSWQECVYEDLELKKKVFKELDSLVTSPDVVLASSTSCHPASTFTEELTHRDQVLVAHPIIHLCKGQLKASAIFDLFLARTSISVEENQLKASALFDVILARAAISSEDN</sequence>
<dbReference type="Proteomes" id="UP001235939">
    <property type="component" value="Chromosome 19"/>
</dbReference>
<accession>A0ABY6LLX8</accession>
<dbReference type="Pfam" id="PF02737">
    <property type="entry name" value="3HCDH_N"/>
    <property type="match status" value="1"/>
</dbReference>
<name>A0ABY6LLX8_9ARAC</name>
<evidence type="ECO:0000313" key="3">
    <source>
        <dbReference type="Proteomes" id="UP001235939"/>
    </source>
</evidence>
<reference evidence="2 3" key="1">
    <citation type="submission" date="2022-01" db="EMBL/GenBank/DDBJ databases">
        <title>A chromosomal length assembly of Cordylochernes scorpioides.</title>
        <authorList>
            <person name="Zeh D."/>
            <person name="Zeh J."/>
        </authorList>
    </citation>
    <scope>NUCLEOTIDE SEQUENCE [LARGE SCALE GENOMIC DNA]</scope>
    <source>
        <strain evidence="2">IN4F17</strain>
        <tissue evidence="2">Whole Body</tissue>
    </source>
</reference>
<dbReference type="InterPro" id="IPR036291">
    <property type="entry name" value="NAD(P)-bd_dom_sf"/>
</dbReference>
<evidence type="ECO:0000259" key="1">
    <source>
        <dbReference type="Pfam" id="PF02737"/>
    </source>
</evidence>
<evidence type="ECO:0000313" key="2">
    <source>
        <dbReference type="EMBL" id="UYV80848.1"/>
    </source>
</evidence>
<dbReference type="InterPro" id="IPR006176">
    <property type="entry name" value="3-OHacyl-CoA_DH_NAD-bd"/>
</dbReference>
<dbReference type="PANTHER" id="PTHR48075">
    <property type="entry name" value="3-HYDROXYACYL-COA DEHYDROGENASE FAMILY PROTEIN"/>
    <property type="match status" value="1"/>
</dbReference>